<reference evidence="2 3" key="1">
    <citation type="submission" date="2022-04" db="EMBL/GenBank/DDBJ databases">
        <title>Spirosoma sp. strain RP8 genome sequencing and assembly.</title>
        <authorList>
            <person name="Jung Y."/>
        </authorList>
    </citation>
    <scope>NUCLEOTIDE SEQUENCE [LARGE SCALE GENOMIC DNA]</scope>
    <source>
        <strain evidence="2 3">RP8</strain>
    </source>
</reference>
<keyword evidence="1" id="KW-1133">Transmembrane helix</keyword>
<dbReference type="RefSeq" id="WP_248479971.1">
    <property type="nucleotide sequence ID" value="NZ_JALPRF010000007.1"/>
</dbReference>
<dbReference type="Proteomes" id="UP001202180">
    <property type="component" value="Unassembled WGS sequence"/>
</dbReference>
<evidence type="ECO:0000313" key="2">
    <source>
        <dbReference type="EMBL" id="MCK8495247.1"/>
    </source>
</evidence>
<organism evidence="2 3">
    <name type="scientific">Spirosoma liriopis</name>
    <dbReference type="NCBI Taxonomy" id="2937440"/>
    <lineage>
        <taxon>Bacteria</taxon>
        <taxon>Pseudomonadati</taxon>
        <taxon>Bacteroidota</taxon>
        <taxon>Cytophagia</taxon>
        <taxon>Cytophagales</taxon>
        <taxon>Cytophagaceae</taxon>
        <taxon>Spirosoma</taxon>
    </lineage>
</organism>
<keyword evidence="1" id="KW-0472">Membrane</keyword>
<gene>
    <name evidence="2" type="ORF">M0L20_25480</name>
</gene>
<keyword evidence="1" id="KW-0812">Transmembrane</keyword>
<protein>
    <submittedName>
        <fullName evidence="2">Uncharacterized protein</fullName>
    </submittedName>
</protein>
<proteinExistence type="predicted"/>
<keyword evidence="3" id="KW-1185">Reference proteome</keyword>
<sequence length="240" mass="27241">MTLTQQVQLLKVYSLLLTGFVSWLGWRILLPDHKPHPSPAELTVERINIVEPDGRLKMVLSNQHRQHPGLINGKPVPSRQREAGLLFFNSSGDECGGLIYDGTPQQADMVLSMDQFRGDQLLQVQYEAEATPQGLLKSYGLKLWDRPEKPDLAQQQILVDSLKKTLNQAGFQRAMSRLRAAGFFGRDRLFVGRTKQQEVGLFIDDKQGRARIKLYVDATNQAKLELLDQNGHVHQLFQEE</sequence>
<evidence type="ECO:0000313" key="3">
    <source>
        <dbReference type="Proteomes" id="UP001202180"/>
    </source>
</evidence>
<name>A0ABT0HTT9_9BACT</name>
<feature type="transmembrane region" description="Helical" evidence="1">
    <location>
        <begin position="12"/>
        <end position="30"/>
    </location>
</feature>
<comment type="caution">
    <text evidence="2">The sequence shown here is derived from an EMBL/GenBank/DDBJ whole genome shotgun (WGS) entry which is preliminary data.</text>
</comment>
<dbReference type="EMBL" id="JALPRF010000007">
    <property type="protein sequence ID" value="MCK8495247.1"/>
    <property type="molecule type" value="Genomic_DNA"/>
</dbReference>
<accession>A0ABT0HTT9</accession>
<evidence type="ECO:0000256" key="1">
    <source>
        <dbReference type="SAM" id="Phobius"/>
    </source>
</evidence>